<organism evidence="3 4">
    <name type="scientific">Orchesella dallaii</name>
    <dbReference type="NCBI Taxonomy" id="48710"/>
    <lineage>
        <taxon>Eukaryota</taxon>
        <taxon>Metazoa</taxon>
        <taxon>Ecdysozoa</taxon>
        <taxon>Arthropoda</taxon>
        <taxon>Hexapoda</taxon>
        <taxon>Collembola</taxon>
        <taxon>Entomobryomorpha</taxon>
        <taxon>Entomobryoidea</taxon>
        <taxon>Orchesellidae</taxon>
        <taxon>Orchesellinae</taxon>
        <taxon>Orchesella</taxon>
    </lineage>
</organism>
<dbReference type="Pfam" id="PF16687">
    <property type="entry name" value="ELYS-bb"/>
    <property type="match status" value="1"/>
</dbReference>
<evidence type="ECO:0000259" key="2">
    <source>
        <dbReference type="Pfam" id="PF16687"/>
    </source>
</evidence>
<dbReference type="EMBL" id="CAXLJM020000052">
    <property type="protein sequence ID" value="CAL8116199.1"/>
    <property type="molecule type" value="Genomic_DNA"/>
</dbReference>
<sequence length="1211" mass="137256">MNSTKLTPAMSTEGLNLEYLLSPHLYEGEKPLPKTNPEVPGGYYLSGFISEDCEWGCRYNESILHCFPVEKFFKDRTVRSRISPIAVSRSSYAFPGERITCATEVAIHNQRISSGIRKLLLGLCPTKDNNDRDLKGAVVLFDPLKGIPLKRFHIAEPVSSITVLSHYERGGSSLPFLNGTMKAMRGIAAIGLQGGTVLIVDLVLDDPNLLTTRNTSALTYNLLVVNPEEPEIVEKRLDAISKEKSIALQVTDEDEPQGVDDQVNKFNYCQPTEETILVLPKNCVAVSCLQYVPSVGALLVGFTCGTFQLWGVNNLKLQYSSEPPEKETKLPVFGFSFQQLVDVDNVQNHCYLWVAYGNPYNECESANIKLHRLRYERKTCIEKFGVAYSGFKGCVMELNIELEDDMLSKDTENGNDTVRSSARPLRIWTESNGALMFCSWEVGRGGTYYVGVFDLKQWYLNPTKDKIVYNNVTGLCPFWIVLAVNVPNTSSIVMDVRLIPKSLMRWENLHAKLYVHFYPASISFRAVCLANQGVSAFQHFGVQEKLIRCTIKEGFSLLIEPANLKKYFMQYGLQPVYPLTYREDLSEKDRDRFYIFTALLESRRAAEILSLANAWLNGSYANLSLIIDLIIDWICNYTLSLTALAESAWQEFFSISDHPVRLHRSGDFIYFSNFAWNSLKMLLTTLMKQPKVCEARELALRDMKLGLGKLVKYSAAILMMYKMKLLPQNDSNFMRDWTNYYEQRRSESQAALDASPYVDSPYKNCHPLMIDYLMEAVIPKETIREEWHISKWEPLYPPRHIGYLINMLMWSDADPQAVSRVFMYFLLDISFILAKGQNHNAASTSRVAEPRLVGDFRAVLGTTLKEHSEVLSLWQLDHDSQGEILIRLKEKNRLFEKDGLPWCASALVLTASGYERDIAELLMKSCPPKLARLLFSLMTSSDENYSSLVELLMTTDTDTGKNEELLRQFFLISKARGRLDGFMKNAKKLTAEVKSALLKFLRESSNSLDDACLPLIFYIYEGNYEKLEESLINIRSKLHERNLFTYDSRKLTLKESCIKRLLNIKIGNHSMQLQTSQIAEQMSKILNITASPASESGTTTPVKSKDWVPKLPSQLGRKKLSETISDDPLSPLRRNAGGKRNSVAGFSGGNSTAFEKATTSEEGRNLSLRQTKGTKVNLLALVKTPSIDHRLMKKNLVYGEFNNMYITDDDE</sequence>
<evidence type="ECO:0000313" key="3">
    <source>
        <dbReference type="EMBL" id="CAL8116199.1"/>
    </source>
</evidence>
<dbReference type="InterPro" id="IPR032040">
    <property type="entry name" value="ELYS-bb"/>
</dbReference>
<protein>
    <recommendedName>
        <fullName evidence="2">ELYS beta-propeller domain-containing protein</fullName>
    </recommendedName>
</protein>
<evidence type="ECO:0000256" key="1">
    <source>
        <dbReference type="SAM" id="MobiDB-lite"/>
    </source>
</evidence>
<reference evidence="3 4" key="1">
    <citation type="submission" date="2024-08" db="EMBL/GenBank/DDBJ databases">
        <authorList>
            <person name="Cucini C."/>
            <person name="Frati F."/>
        </authorList>
    </citation>
    <scope>NUCLEOTIDE SEQUENCE [LARGE SCALE GENOMIC DNA]</scope>
</reference>
<keyword evidence="4" id="KW-1185">Reference proteome</keyword>
<accession>A0ABP1R2U6</accession>
<dbReference type="PANTHER" id="PTHR21583">
    <property type="entry name" value="ELYS PROTEIN"/>
    <property type="match status" value="1"/>
</dbReference>
<proteinExistence type="predicted"/>
<feature type="region of interest" description="Disordered" evidence="1">
    <location>
        <begin position="1118"/>
        <end position="1166"/>
    </location>
</feature>
<comment type="caution">
    <text evidence="3">The sequence shown here is derived from an EMBL/GenBank/DDBJ whole genome shotgun (WGS) entry which is preliminary data.</text>
</comment>
<dbReference type="PANTHER" id="PTHR21583:SF8">
    <property type="entry name" value="PROTEIN ELYS"/>
    <property type="match status" value="1"/>
</dbReference>
<dbReference type="Proteomes" id="UP001642540">
    <property type="component" value="Unassembled WGS sequence"/>
</dbReference>
<gene>
    <name evidence="3" type="ORF">ODALV1_LOCUS17198</name>
</gene>
<evidence type="ECO:0000313" key="4">
    <source>
        <dbReference type="Proteomes" id="UP001642540"/>
    </source>
</evidence>
<name>A0ABP1R2U6_9HEXA</name>
<dbReference type="InterPro" id="IPR052620">
    <property type="entry name" value="ELYS/MEL-28_NucAsmblyFactor"/>
</dbReference>
<feature type="domain" description="ELYS beta-propeller" evidence="2">
    <location>
        <begin position="282"/>
        <end position="534"/>
    </location>
</feature>